<dbReference type="InterPro" id="IPR007263">
    <property type="entry name" value="DCC1-like"/>
</dbReference>
<name>A0AB38YFL2_9GAMM</name>
<reference evidence="1" key="1">
    <citation type="submission" date="2022-07" db="EMBL/GenBank/DDBJ databases">
        <title>Complete genome sequence of Salinispirillum sp. LH10-3-1 capable of multiple carbohydrate inversion isolated from a soda lake.</title>
        <authorList>
            <person name="Liu J."/>
            <person name="Zhai Y."/>
            <person name="Zhang H."/>
            <person name="Yang H."/>
            <person name="Qu J."/>
            <person name="Li J."/>
        </authorList>
    </citation>
    <scope>NUCLEOTIDE SEQUENCE</scope>
    <source>
        <strain evidence="1">LH 10-3-1</strain>
    </source>
</reference>
<proteinExistence type="predicted"/>
<organism evidence="1">
    <name type="scientific">Salinispirillum sp. LH 10-3-1</name>
    <dbReference type="NCBI Taxonomy" id="2952525"/>
    <lineage>
        <taxon>Bacteria</taxon>
        <taxon>Pseudomonadati</taxon>
        <taxon>Pseudomonadota</taxon>
        <taxon>Gammaproteobacteria</taxon>
        <taxon>Oceanospirillales</taxon>
        <taxon>Saccharospirillaceae</taxon>
        <taxon>Salinispirillum</taxon>
    </lineage>
</organism>
<dbReference type="GO" id="GO:0015035">
    <property type="term" value="F:protein-disulfide reductase activity"/>
    <property type="evidence" value="ECO:0007669"/>
    <property type="project" value="InterPro"/>
</dbReference>
<dbReference type="EMBL" id="CP101717">
    <property type="protein sequence ID" value="WLD57839.1"/>
    <property type="molecule type" value="Genomic_DNA"/>
</dbReference>
<dbReference type="Pfam" id="PF04134">
    <property type="entry name" value="DCC1-like"/>
    <property type="match status" value="1"/>
</dbReference>
<sequence length="136" mass="15088">MNNVGEVLVVYDKQCPACDYYCNMVCIKESVGRVVLVDAREGGPVMDEITARGLDIDQGMVVKVGSELYYGSDAINVLALMGTNKGLFNRLAYWSFRSRTLARVLYPVLRACRNLLLKILGKTKINNLGMGGNDRF</sequence>
<dbReference type="AlphaFoldDB" id="A0AB38YFL2"/>
<dbReference type="RefSeq" id="WP_304995122.1">
    <property type="nucleotide sequence ID" value="NZ_CP101717.1"/>
</dbReference>
<accession>A0AB38YFL2</accession>
<evidence type="ECO:0000313" key="1">
    <source>
        <dbReference type="EMBL" id="WLD57839.1"/>
    </source>
</evidence>
<gene>
    <name evidence="1" type="ORF">NFC81_14165</name>
</gene>
<protein>
    <submittedName>
        <fullName evidence="1">DUF393 domain-containing protein</fullName>
    </submittedName>
</protein>